<reference evidence="1 2" key="1">
    <citation type="submission" date="2018-02" db="EMBL/GenBank/DDBJ databases">
        <title>Jeotgalibacillus proteolyticum sp. nov. a protease producing bacterium isolated from ocean sediments of Laizhou Bay.</title>
        <authorList>
            <person name="Li Y."/>
        </authorList>
    </citation>
    <scope>NUCLEOTIDE SEQUENCE [LARGE SCALE GENOMIC DNA]</scope>
    <source>
        <strain evidence="1 2">22-7</strain>
    </source>
</reference>
<protein>
    <submittedName>
        <fullName evidence="1">Uncharacterized protein</fullName>
    </submittedName>
</protein>
<evidence type="ECO:0000313" key="2">
    <source>
        <dbReference type="Proteomes" id="UP000239047"/>
    </source>
</evidence>
<evidence type="ECO:0000313" key="1">
    <source>
        <dbReference type="EMBL" id="PPA68439.1"/>
    </source>
</evidence>
<dbReference type="Proteomes" id="UP000239047">
    <property type="component" value="Unassembled WGS sequence"/>
</dbReference>
<dbReference type="AlphaFoldDB" id="A0A2S5G629"/>
<gene>
    <name evidence="1" type="ORF">C4B60_20965</name>
</gene>
<accession>A0A2S5G629</accession>
<proteinExistence type="predicted"/>
<keyword evidence="2" id="KW-1185">Reference proteome</keyword>
<dbReference type="EMBL" id="PREZ01000013">
    <property type="protein sequence ID" value="PPA68439.1"/>
    <property type="molecule type" value="Genomic_DNA"/>
</dbReference>
<name>A0A2S5G629_9BACL</name>
<organism evidence="1 2">
    <name type="scientific">Jeotgalibacillus proteolyticus</name>
    <dbReference type="NCBI Taxonomy" id="2082395"/>
    <lineage>
        <taxon>Bacteria</taxon>
        <taxon>Bacillati</taxon>
        <taxon>Bacillota</taxon>
        <taxon>Bacilli</taxon>
        <taxon>Bacillales</taxon>
        <taxon>Caryophanaceae</taxon>
        <taxon>Jeotgalibacillus</taxon>
    </lineage>
</organism>
<comment type="caution">
    <text evidence="1">The sequence shown here is derived from an EMBL/GenBank/DDBJ whole genome shotgun (WGS) entry which is preliminary data.</text>
</comment>
<sequence length="85" mass="10187">MKAAGFMATSNELIKNENEDLLDIYFKKNSKEKQTYYTKEEIIHNFFDLNHLVHQSDYQLLYKGRVITDKEIEKVRTMLKLLLED</sequence>